<name>H3ZHX5_9ALTE</name>
<dbReference type="GO" id="GO:0003676">
    <property type="term" value="F:nucleic acid binding"/>
    <property type="evidence" value="ECO:0007669"/>
    <property type="project" value="InterPro"/>
</dbReference>
<dbReference type="SUPFAM" id="SSF53098">
    <property type="entry name" value="Ribonuclease H-like"/>
    <property type="match status" value="1"/>
</dbReference>
<dbReference type="GO" id="GO:0033890">
    <property type="term" value="F:ribonuclease D activity"/>
    <property type="evidence" value="ECO:0007669"/>
    <property type="project" value="UniProtKB-UniRule"/>
</dbReference>
<dbReference type="STRING" id="1129374.AJE_14915"/>
<dbReference type="EMBL" id="AHTH01000048">
    <property type="protein sequence ID" value="EHR39981.1"/>
    <property type="molecule type" value="Genomic_DNA"/>
</dbReference>
<dbReference type="GO" id="GO:0005737">
    <property type="term" value="C:cytoplasm"/>
    <property type="evidence" value="ECO:0007669"/>
    <property type="project" value="UniProtKB-SubCell"/>
</dbReference>
<dbReference type="InterPro" id="IPR012337">
    <property type="entry name" value="RNaseH-like_sf"/>
</dbReference>
<organism evidence="8 9">
    <name type="scientific">Alishewanella jeotgali KCTC 22429</name>
    <dbReference type="NCBI Taxonomy" id="1129374"/>
    <lineage>
        <taxon>Bacteria</taxon>
        <taxon>Pseudomonadati</taxon>
        <taxon>Pseudomonadota</taxon>
        <taxon>Gammaproteobacteria</taxon>
        <taxon>Alteromonadales</taxon>
        <taxon>Alteromonadaceae</taxon>
        <taxon>Alishewanella</taxon>
    </lineage>
</organism>
<dbReference type="Pfam" id="PF21293">
    <property type="entry name" value="RNAseD_HRDC_C"/>
    <property type="match status" value="1"/>
</dbReference>
<dbReference type="PANTHER" id="PTHR47649:SF1">
    <property type="entry name" value="RIBONUCLEASE D"/>
    <property type="match status" value="1"/>
</dbReference>
<sequence length="381" mass="42647">MSLLSTNQALAEFCQQALQQPLLALDTEFIRQSTLYPKLGLIQLYDGQQLALVDPLCITDWQPLQQLLAAPDVTKILHSCTEDLEALATIGIQSIQPLFDTQLAAEILGWGGSMGYARLVEQLTGAMLDKSESRTDWLARPLAQKQLDYAANDVKFLLPVYQKLLQELGAGQKLTLLLAEGQQLLARRQQQLPAEFKYLEIKNSSQLNSRELAILRELVSWRYQYASAKDLALGLVVKDAQLFELAKRKPGSVESLLNIPGMLAKDLRRHAKILIELIQTAKQLPAEQCPQRFYHLQSFSGEKVVLAEIGQAVKDAAAAADIPASFLATRRQLHEYFNWCWRVSDAERTLLPLPEFLSSWRQALLQSHLRLPAHVNGTAAT</sequence>
<comment type="similarity">
    <text evidence="6">Belongs to the RNase D family.</text>
</comment>
<dbReference type="AlphaFoldDB" id="H3ZHX5"/>
<evidence type="ECO:0000259" key="7">
    <source>
        <dbReference type="PROSITE" id="PS50967"/>
    </source>
</evidence>
<dbReference type="InterPro" id="IPR044876">
    <property type="entry name" value="HRDC_dom_sf"/>
</dbReference>
<dbReference type="GO" id="GO:0000166">
    <property type="term" value="F:nucleotide binding"/>
    <property type="evidence" value="ECO:0007669"/>
    <property type="project" value="InterPro"/>
</dbReference>
<dbReference type="Proteomes" id="UP000012046">
    <property type="component" value="Unassembled WGS sequence"/>
</dbReference>
<accession>H3ZHX5</accession>
<keyword evidence="3 6" id="KW-0540">Nuclease</keyword>
<dbReference type="PATRIC" id="fig|1129374.4.peg.2954"/>
<dbReference type="SUPFAM" id="SSF47819">
    <property type="entry name" value="HRDC-like"/>
    <property type="match status" value="2"/>
</dbReference>
<dbReference type="NCBIfam" id="TIGR01388">
    <property type="entry name" value="rnd"/>
    <property type="match status" value="1"/>
</dbReference>
<comment type="caution">
    <text evidence="8">The sequence shown here is derived from an EMBL/GenBank/DDBJ whole genome shotgun (WGS) entry which is preliminary data.</text>
</comment>
<dbReference type="InterPro" id="IPR002562">
    <property type="entry name" value="3'-5'_exonuclease_dom"/>
</dbReference>
<comment type="subcellular location">
    <subcellularLocation>
        <location evidence="6">Cytoplasm</location>
    </subcellularLocation>
</comment>
<dbReference type="HAMAP" id="MF_01899">
    <property type="entry name" value="RNase_D"/>
    <property type="match status" value="1"/>
</dbReference>
<evidence type="ECO:0000256" key="2">
    <source>
        <dbReference type="ARBA" id="ARBA00022694"/>
    </source>
</evidence>
<gene>
    <name evidence="6" type="primary">rnd</name>
    <name evidence="8" type="ORF">AJE_14915</name>
</gene>
<dbReference type="SMART" id="SM00341">
    <property type="entry name" value="HRDC"/>
    <property type="match status" value="1"/>
</dbReference>
<keyword evidence="9" id="KW-1185">Reference proteome</keyword>
<dbReference type="InterPro" id="IPR002121">
    <property type="entry name" value="HRDC_dom"/>
</dbReference>
<comment type="cofactor">
    <cofactor evidence="6">
        <name>a divalent metal cation</name>
        <dbReference type="ChEBI" id="CHEBI:60240"/>
    </cofactor>
</comment>
<keyword evidence="4 6" id="KW-0378">Hydrolase</keyword>
<dbReference type="Gene3D" id="1.10.150.80">
    <property type="entry name" value="HRDC domain"/>
    <property type="match status" value="2"/>
</dbReference>
<dbReference type="Pfam" id="PF01612">
    <property type="entry name" value="DNA_pol_A_exo1"/>
    <property type="match status" value="1"/>
</dbReference>
<evidence type="ECO:0000256" key="5">
    <source>
        <dbReference type="ARBA" id="ARBA00022839"/>
    </source>
</evidence>
<dbReference type="InterPro" id="IPR036397">
    <property type="entry name" value="RNaseH_sf"/>
</dbReference>
<evidence type="ECO:0000313" key="9">
    <source>
        <dbReference type="Proteomes" id="UP000012046"/>
    </source>
</evidence>
<dbReference type="Pfam" id="PF00570">
    <property type="entry name" value="HRDC"/>
    <property type="match status" value="1"/>
</dbReference>
<comment type="catalytic activity">
    <reaction evidence="6">
        <text>Exonucleolytic cleavage that removes extra residues from the 3'-terminus of tRNA to produce 5'-mononucleotides.</text>
        <dbReference type="EC" id="3.1.13.5"/>
    </reaction>
</comment>
<dbReference type="CDD" id="cd06142">
    <property type="entry name" value="RNaseD_exo"/>
    <property type="match status" value="1"/>
</dbReference>
<dbReference type="GO" id="GO:0042780">
    <property type="term" value="P:tRNA 3'-end processing"/>
    <property type="evidence" value="ECO:0007669"/>
    <property type="project" value="UniProtKB-UniRule"/>
</dbReference>
<evidence type="ECO:0000256" key="1">
    <source>
        <dbReference type="ARBA" id="ARBA00022490"/>
    </source>
</evidence>
<comment type="function">
    <text evidence="6">Exonuclease involved in the 3' processing of various precursor tRNAs. Initiates hydrolysis at the 3'-terminus of an RNA molecule and releases 5'-mononucleotides.</text>
</comment>
<proteinExistence type="inferred from homology"/>
<reference evidence="8 9" key="1">
    <citation type="journal article" date="2012" name="J. Bacteriol.">
        <title>Genome Sequence of Extracellular-Protease-Producing Alishewanella jeotgali Isolated from Traditional Korean Fermented Seafood.</title>
        <authorList>
            <person name="Jung J."/>
            <person name="Chun J."/>
            <person name="Park W."/>
        </authorList>
    </citation>
    <scope>NUCLEOTIDE SEQUENCE [LARGE SCALE GENOMIC DNA]</scope>
    <source>
        <strain evidence="8 9">KCTC 22429</strain>
    </source>
</reference>
<dbReference type="EC" id="3.1.13.5" evidence="6"/>
<dbReference type="Gene3D" id="3.30.420.10">
    <property type="entry name" value="Ribonuclease H-like superfamily/Ribonuclease H"/>
    <property type="match status" value="1"/>
</dbReference>
<dbReference type="GO" id="GO:0008408">
    <property type="term" value="F:3'-5' exonuclease activity"/>
    <property type="evidence" value="ECO:0007669"/>
    <property type="project" value="InterPro"/>
</dbReference>
<keyword evidence="2 6" id="KW-0819">tRNA processing</keyword>
<dbReference type="InterPro" id="IPR051086">
    <property type="entry name" value="RNase_D-like"/>
</dbReference>
<dbReference type="InterPro" id="IPR010997">
    <property type="entry name" value="HRDC-like_sf"/>
</dbReference>
<keyword evidence="1 6" id="KW-0963">Cytoplasm</keyword>
<dbReference type="RefSeq" id="WP_008951536.1">
    <property type="nucleotide sequence ID" value="NZ_AHTH01000048.1"/>
</dbReference>
<evidence type="ECO:0000256" key="4">
    <source>
        <dbReference type="ARBA" id="ARBA00022801"/>
    </source>
</evidence>
<feature type="domain" description="HRDC" evidence="7">
    <location>
        <begin position="208"/>
        <end position="288"/>
    </location>
</feature>
<dbReference type="eggNOG" id="COG0349">
    <property type="taxonomic scope" value="Bacteria"/>
</dbReference>
<dbReference type="PANTHER" id="PTHR47649">
    <property type="entry name" value="RIBONUCLEASE D"/>
    <property type="match status" value="1"/>
</dbReference>
<dbReference type="InterPro" id="IPR006292">
    <property type="entry name" value="RNase_D"/>
</dbReference>
<keyword evidence="5 6" id="KW-0269">Exonuclease</keyword>
<evidence type="ECO:0000256" key="6">
    <source>
        <dbReference type="HAMAP-Rule" id="MF_01899"/>
    </source>
</evidence>
<evidence type="ECO:0000313" key="8">
    <source>
        <dbReference type="EMBL" id="EHR39981.1"/>
    </source>
</evidence>
<protein>
    <recommendedName>
        <fullName evidence="6">Ribonuclease D</fullName>
        <shortName evidence="6">RNase D</shortName>
        <ecNumber evidence="6">3.1.13.5</ecNumber>
    </recommendedName>
</protein>
<dbReference type="PROSITE" id="PS50967">
    <property type="entry name" value="HRDC"/>
    <property type="match status" value="1"/>
</dbReference>
<dbReference type="SMART" id="SM00474">
    <property type="entry name" value="35EXOc"/>
    <property type="match status" value="1"/>
</dbReference>
<dbReference type="InterPro" id="IPR048579">
    <property type="entry name" value="RNAseD_HRDC_C"/>
</dbReference>
<evidence type="ECO:0000256" key="3">
    <source>
        <dbReference type="ARBA" id="ARBA00022722"/>
    </source>
</evidence>